<reference evidence="5" key="1">
    <citation type="submission" date="2021-01" db="EMBL/GenBank/DDBJ databases">
        <authorList>
            <person name="Corre E."/>
            <person name="Pelletier E."/>
            <person name="Niang G."/>
            <person name="Scheremetjew M."/>
            <person name="Finn R."/>
            <person name="Kale V."/>
            <person name="Holt S."/>
            <person name="Cochrane G."/>
            <person name="Meng A."/>
            <person name="Brown T."/>
            <person name="Cohen L."/>
        </authorList>
    </citation>
    <scope>NUCLEOTIDE SEQUENCE</scope>
    <source>
        <strain evidence="5">CCMP219</strain>
    </source>
</reference>
<feature type="domain" description="MsrB" evidence="4">
    <location>
        <begin position="1"/>
        <end position="111"/>
    </location>
</feature>
<dbReference type="InterPro" id="IPR011057">
    <property type="entry name" value="Mss4-like_sf"/>
</dbReference>
<comment type="catalytic activity">
    <reaction evidence="3">
        <text>L-methionyl-[protein] + [thioredoxin]-disulfide + H2O = L-methionyl-(R)-S-oxide-[protein] + [thioredoxin]-dithiol</text>
        <dbReference type="Rhea" id="RHEA:24164"/>
        <dbReference type="Rhea" id="RHEA-COMP:10698"/>
        <dbReference type="Rhea" id="RHEA-COMP:10700"/>
        <dbReference type="Rhea" id="RHEA-COMP:12313"/>
        <dbReference type="Rhea" id="RHEA-COMP:12314"/>
        <dbReference type="ChEBI" id="CHEBI:15377"/>
        <dbReference type="ChEBI" id="CHEBI:16044"/>
        <dbReference type="ChEBI" id="CHEBI:29950"/>
        <dbReference type="ChEBI" id="CHEBI:45764"/>
        <dbReference type="ChEBI" id="CHEBI:50058"/>
        <dbReference type="EC" id="1.8.4.12"/>
    </reaction>
</comment>
<dbReference type="SUPFAM" id="SSF51316">
    <property type="entry name" value="Mss4-like"/>
    <property type="match status" value="1"/>
</dbReference>
<dbReference type="NCBIfam" id="TIGR00357">
    <property type="entry name" value="peptide-methionine (R)-S-oxide reductase MsrB"/>
    <property type="match status" value="1"/>
</dbReference>
<dbReference type="PANTHER" id="PTHR10173:SF57">
    <property type="entry name" value="PEPTIDE-METHIONINE (R)-S-OXIDE REDUCTASE"/>
    <property type="match status" value="1"/>
</dbReference>
<dbReference type="InterPro" id="IPR028427">
    <property type="entry name" value="Met_Sox_Rdtase_MsrB"/>
</dbReference>
<dbReference type="EMBL" id="HBEC01030207">
    <property type="protein sequence ID" value="CAD8297305.1"/>
    <property type="molecule type" value="Transcribed_RNA"/>
</dbReference>
<evidence type="ECO:0000256" key="2">
    <source>
        <dbReference type="ARBA" id="ARBA00023002"/>
    </source>
</evidence>
<dbReference type="GO" id="GO:0046872">
    <property type="term" value="F:metal ion binding"/>
    <property type="evidence" value="ECO:0007669"/>
    <property type="project" value="UniProtKB-KW"/>
</dbReference>
<accession>A0A7R9VJJ0</accession>
<keyword evidence="2 3" id="KW-0560">Oxidoreductase</keyword>
<dbReference type="PROSITE" id="PS51790">
    <property type="entry name" value="MSRB"/>
    <property type="match status" value="1"/>
</dbReference>
<name>A0A7R9VJJ0_9CHLO</name>
<dbReference type="PANTHER" id="PTHR10173">
    <property type="entry name" value="METHIONINE SULFOXIDE REDUCTASE"/>
    <property type="match status" value="1"/>
</dbReference>
<evidence type="ECO:0000256" key="1">
    <source>
        <dbReference type="ARBA" id="ARBA00007174"/>
    </source>
</evidence>
<dbReference type="GO" id="GO:0005737">
    <property type="term" value="C:cytoplasm"/>
    <property type="evidence" value="ECO:0007669"/>
    <property type="project" value="TreeGrafter"/>
</dbReference>
<dbReference type="GO" id="GO:0030091">
    <property type="term" value="P:protein repair"/>
    <property type="evidence" value="ECO:0007669"/>
    <property type="project" value="InterPro"/>
</dbReference>
<dbReference type="GO" id="GO:0033743">
    <property type="term" value="F:peptide-methionine (R)-S-oxide reductase activity"/>
    <property type="evidence" value="ECO:0007669"/>
    <property type="project" value="UniProtKB-EC"/>
</dbReference>
<dbReference type="EC" id="1.8.4.12" evidence="3"/>
<comment type="function">
    <text evidence="3">Catalyzes the reduction of methionine sulfoxide (MetSO) to methionine in proteins. Plays a protective role against oxidative stress by restoring activity to proteins that have been inactivated by methionine oxidation. MSRB family specifically reduces the MetSO R-enantiomer.</text>
</comment>
<protein>
    <recommendedName>
        <fullName evidence="3">Peptide-methionine (R)-S-oxide reductase</fullName>
        <ecNumber evidence="3">1.8.4.12</ecNumber>
    </recommendedName>
</protein>
<keyword evidence="3" id="KW-0862">Zinc</keyword>
<evidence type="ECO:0000256" key="3">
    <source>
        <dbReference type="RuleBase" id="RU365044"/>
    </source>
</evidence>
<keyword evidence="3" id="KW-0479">Metal-binding</keyword>
<dbReference type="InterPro" id="IPR002579">
    <property type="entry name" value="Met_Sox_Rdtase_MsrB_dom"/>
</dbReference>
<comment type="cofactor">
    <cofactor evidence="3">
        <name>Zn(2+)</name>
        <dbReference type="ChEBI" id="CHEBI:29105"/>
    </cofactor>
    <text evidence="3">Binds 1 zinc ion per subunit.</text>
</comment>
<organism evidence="5">
    <name type="scientific">Chlamydomonas euryale</name>
    <dbReference type="NCBI Taxonomy" id="1486919"/>
    <lineage>
        <taxon>Eukaryota</taxon>
        <taxon>Viridiplantae</taxon>
        <taxon>Chlorophyta</taxon>
        <taxon>core chlorophytes</taxon>
        <taxon>Chlorophyceae</taxon>
        <taxon>CS clade</taxon>
        <taxon>Chlamydomonadales</taxon>
        <taxon>Chlamydomonadaceae</taxon>
        <taxon>Chlamydomonas</taxon>
    </lineage>
</organism>
<dbReference type="Pfam" id="PF01641">
    <property type="entry name" value="SelR"/>
    <property type="match status" value="1"/>
</dbReference>
<gene>
    <name evidence="5" type="ORF">CEUR00632_LOCUS13962</name>
</gene>
<comment type="similarity">
    <text evidence="1 3">Belongs to the MsrB Met sulfoxide reductase family.</text>
</comment>
<evidence type="ECO:0000313" key="5">
    <source>
        <dbReference type="EMBL" id="CAD8297305.1"/>
    </source>
</evidence>
<dbReference type="AlphaFoldDB" id="A0A7R9VJJ0"/>
<evidence type="ECO:0000259" key="4">
    <source>
        <dbReference type="PROSITE" id="PS51790"/>
    </source>
</evidence>
<proteinExistence type="inferred from homology"/>
<dbReference type="GO" id="GO:0006979">
    <property type="term" value="P:response to oxidative stress"/>
    <property type="evidence" value="ECO:0007669"/>
    <property type="project" value="InterPro"/>
</dbReference>
<dbReference type="Gene3D" id="2.170.150.20">
    <property type="entry name" value="Peptide methionine sulfoxide reductase"/>
    <property type="match status" value="1"/>
</dbReference>
<sequence>MSPASLPVLTSPACMPCRGGTLVQGTFVCAGCNSKVFDSTAKYESGTGWPSFYKALPGAVDEVPDFSLFMRRTEVRCHKCQGHLGHVFNDGPEPTGLRYCMNGLAMAFQPATA</sequence>